<feature type="region of interest" description="Disordered" evidence="1">
    <location>
        <begin position="1"/>
        <end position="25"/>
    </location>
</feature>
<dbReference type="Proteomes" id="UP000023152">
    <property type="component" value="Unassembled WGS sequence"/>
</dbReference>
<organism evidence="2 3">
    <name type="scientific">Reticulomyxa filosa</name>
    <dbReference type="NCBI Taxonomy" id="46433"/>
    <lineage>
        <taxon>Eukaryota</taxon>
        <taxon>Sar</taxon>
        <taxon>Rhizaria</taxon>
        <taxon>Retaria</taxon>
        <taxon>Foraminifera</taxon>
        <taxon>Monothalamids</taxon>
        <taxon>Reticulomyxidae</taxon>
        <taxon>Reticulomyxa</taxon>
    </lineage>
</organism>
<accession>X6MYN6</accession>
<keyword evidence="3" id="KW-1185">Reference proteome</keyword>
<sequence>MPEKDNDGDVSMSASKQGIRMGVEPQMDTMIFDTARATKQYYDTSIDPTADEDEEMGENERQMLSKKPPIEGHAFFLKDAAEDRNGPNNQEEDDLTGNQKSKQIISRLNEYQQRYLDRAYTPARADPFATPALQHNVQANDSNQSKTDEYSKKLREEALKSTQERLKSDGATGRSYKDIMFERKLEEQKAEVKQMLNDVEVCLLDIYTYL</sequence>
<gene>
    <name evidence="2" type="ORF">RFI_18072</name>
</gene>
<protein>
    <submittedName>
        <fullName evidence="2">Uncharacterized protein</fullName>
    </submittedName>
</protein>
<evidence type="ECO:0000313" key="3">
    <source>
        <dbReference type="Proteomes" id="UP000023152"/>
    </source>
</evidence>
<feature type="region of interest" description="Disordered" evidence="1">
    <location>
        <begin position="43"/>
        <end position="101"/>
    </location>
</feature>
<evidence type="ECO:0000256" key="1">
    <source>
        <dbReference type="SAM" id="MobiDB-lite"/>
    </source>
</evidence>
<comment type="caution">
    <text evidence="2">The sequence shown here is derived from an EMBL/GenBank/DDBJ whole genome shotgun (WGS) entry which is preliminary data.</text>
</comment>
<dbReference type="AlphaFoldDB" id="X6MYN6"/>
<evidence type="ECO:0000313" key="2">
    <source>
        <dbReference type="EMBL" id="ETO19155.1"/>
    </source>
</evidence>
<feature type="region of interest" description="Disordered" evidence="1">
    <location>
        <begin position="134"/>
        <end position="171"/>
    </location>
</feature>
<name>X6MYN6_RETFI</name>
<dbReference type="EMBL" id="ASPP01013962">
    <property type="protein sequence ID" value="ETO19155.1"/>
    <property type="molecule type" value="Genomic_DNA"/>
</dbReference>
<feature type="compositionally biased region" description="Polar residues" evidence="1">
    <location>
        <begin position="134"/>
        <end position="145"/>
    </location>
</feature>
<reference evidence="2 3" key="1">
    <citation type="journal article" date="2013" name="Curr. Biol.">
        <title>The Genome of the Foraminiferan Reticulomyxa filosa.</title>
        <authorList>
            <person name="Glockner G."/>
            <person name="Hulsmann N."/>
            <person name="Schleicher M."/>
            <person name="Noegel A.A."/>
            <person name="Eichinger L."/>
            <person name="Gallinger C."/>
            <person name="Pawlowski J."/>
            <person name="Sierra R."/>
            <person name="Euteneuer U."/>
            <person name="Pillet L."/>
            <person name="Moustafa A."/>
            <person name="Platzer M."/>
            <person name="Groth M."/>
            <person name="Szafranski K."/>
            <person name="Schliwa M."/>
        </authorList>
    </citation>
    <scope>NUCLEOTIDE SEQUENCE [LARGE SCALE GENOMIC DNA]</scope>
</reference>
<feature type="compositionally biased region" description="Basic and acidic residues" evidence="1">
    <location>
        <begin position="146"/>
        <end position="168"/>
    </location>
</feature>
<proteinExistence type="predicted"/>